<comment type="caution">
    <text evidence="3">The sequence shown here is derived from an EMBL/GenBank/DDBJ whole genome shotgun (WGS) entry which is preliminary data.</text>
</comment>
<proteinExistence type="predicted"/>
<name>A0AAD7FGD9_9AGAR</name>
<evidence type="ECO:0000259" key="2">
    <source>
        <dbReference type="Pfam" id="PF20236"/>
    </source>
</evidence>
<protein>
    <recommendedName>
        <fullName evidence="2">DUF6593 domain-containing protein</fullName>
    </recommendedName>
</protein>
<dbReference type="InterPro" id="IPR046528">
    <property type="entry name" value="DUF6593"/>
</dbReference>
<sequence>MPAQNTHFNPYASWQGSSRGPSTAPDMPSTYGALPYGSDPTTSNIVVFHFTSSNNSVLDSTVVGKNTMLYFRVNTDSSSMAGYSTVKNHEGTTISLIEWKDKPMVEIANMLSKRLVSDWLCLSRDASHRTMKVMDKKYVWAPRHGAICLYPAGTSTPELLAQIRRGEDGTVTLELLKSAVDAGLLDICVVATVMLQCGRNID</sequence>
<accession>A0AAD7FGD9</accession>
<organism evidence="3 4">
    <name type="scientific">Roridomyces roridus</name>
    <dbReference type="NCBI Taxonomy" id="1738132"/>
    <lineage>
        <taxon>Eukaryota</taxon>
        <taxon>Fungi</taxon>
        <taxon>Dikarya</taxon>
        <taxon>Basidiomycota</taxon>
        <taxon>Agaricomycotina</taxon>
        <taxon>Agaricomycetes</taxon>
        <taxon>Agaricomycetidae</taxon>
        <taxon>Agaricales</taxon>
        <taxon>Marasmiineae</taxon>
        <taxon>Mycenaceae</taxon>
        <taxon>Roridomyces</taxon>
    </lineage>
</organism>
<feature type="compositionally biased region" description="Polar residues" evidence="1">
    <location>
        <begin position="1"/>
        <end position="21"/>
    </location>
</feature>
<evidence type="ECO:0000256" key="1">
    <source>
        <dbReference type="SAM" id="MobiDB-lite"/>
    </source>
</evidence>
<dbReference type="Proteomes" id="UP001221142">
    <property type="component" value="Unassembled WGS sequence"/>
</dbReference>
<dbReference type="Pfam" id="PF20236">
    <property type="entry name" value="DUF6593"/>
    <property type="match status" value="1"/>
</dbReference>
<evidence type="ECO:0000313" key="4">
    <source>
        <dbReference type="Proteomes" id="UP001221142"/>
    </source>
</evidence>
<feature type="domain" description="DUF6593" evidence="2">
    <location>
        <begin position="55"/>
        <end position="196"/>
    </location>
</feature>
<feature type="region of interest" description="Disordered" evidence="1">
    <location>
        <begin position="1"/>
        <end position="33"/>
    </location>
</feature>
<dbReference type="AlphaFoldDB" id="A0AAD7FGD9"/>
<evidence type="ECO:0000313" key="3">
    <source>
        <dbReference type="EMBL" id="KAJ7617143.1"/>
    </source>
</evidence>
<gene>
    <name evidence="3" type="ORF">FB45DRAFT_756839</name>
</gene>
<reference evidence="3" key="1">
    <citation type="submission" date="2023-03" db="EMBL/GenBank/DDBJ databases">
        <title>Massive genome expansion in bonnet fungi (Mycena s.s.) driven by repeated elements and novel gene families across ecological guilds.</title>
        <authorList>
            <consortium name="Lawrence Berkeley National Laboratory"/>
            <person name="Harder C.B."/>
            <person name="Miyauchi S."/>
            <person name="Viragh M."/>
            <person name="Kuo A."/>
            <person name="Thoen E."/>
            <person name="Andreopoulos B."/>
            <person name="Lu D."/>
            <person name="Skrede I."/>
            <person name="Drula E."/>
            <person name="Henrissat B."/>
            <person name="Morin E."/>
            <person name="Kohler A."/>
            <person name="Barry K."/>
            <person name="LaButti K."/>
            <person name="Morin E."/>
            <person name="Salamov A."/>
            <person name="Lipzen A."/>
            <person name="Mereny Z."/>
            <person name="Hegedus B."/>
            <person name="Baldrian P."/>
            <person name="Stursova M."/>
            <person name="Weitz H."/>
            <person name="Taylor A."/>
            <person name="Grigoriev I.V."/>
            <person name="Nagy L.G."/>
            <person name="Martin F."/>
            <person name="Kauserud H."/>
        </authorList>
    </citation>
    <scope>NUCLEOTIDE SEQUENCE</scope>
    <source>
        <strain evidence="3">9284</strain>
    </source>
</reference>
<dbReference type="EMBL" id="JARKIF010000021">
    <property type="protein sequence ID" value="KAJ7617143.1"/>
    <property type="molecule type" value="Genomic_DNA"/>
</dbReference>
<keyword evidence="4" id="KW-1185">Reference proteome</keyword>